<proteinExistence type="predicted"/>
<reference evidence="4" key="4">
    <citation type="submission" date="2020-03" db="EMBL/GenBank/DDBJ databases">
        <title>A mixture of massive structural variations and highly conserved coding sequences in Ustilaginoidea virens genome.</title>
        <authorList>
            <person name="Zhang K."/>
            <person name="Zhao Z."/>
            <person name="Zhang Z."/>
            <person name="Li Y."/>
            <person name="Hsiang T."/>
            <person name="Sun W."/>
        </authorList>
    </citation>
    <scope>NUCLEOTIDE SEQUENCE</scope>
    <source>
        <strain evidence="4">UV-8b</strain>
    </source>
</reference>
<reference evidence="3" key="1">
    <citation type="journal article" date="2016" name="Genome Announc.">
        <title>Genome Sequence of Ustilaginoidea virens IPU010, a Rice Pathogenic Fungus Causing False Smut.</title>
        <authorList>
            <person name="Kumagai T."/>
            <person name="Ishii T."/>
            <person name="Terai G."/>
            <person name="Umemura M."/>
            <person name="Machida M."/>
            <person name="Asai K."/>
        </authorList>
    </citation>
    <scope>NUCLEOTIDE SEQUENCE [LARGE SCALE GENOMIC DNA]</scope>
    <source>
        <strain evidence="3">IPU010</strain>
    </source>
</reference>
<dbReference type="Proteomes" id="UP000054053">
    <property type="component" value="Unassembled WGS sequence"/>
</dbReference>
<feature type="chain" id="PRO_5011840511" evidence="1">
    <location>
        <begin position="16"/>
        <end position="202"/>
    </location>
</feature>
<name>A0A063BT55_USTVR</name>
<evidence type="ECO:0000313" key="6">
    <source>
        <dbReference type="Proteomes" id="UP000054053"/>
    </source>
</evidence>
<feature type="signal peptide" evidence="1">
    <location>
        <begin position="1"/>
        <end position="15"/>
    </location>
</feature>
<dbReference type="GeneID" id="66064127"/>
<evidence type="ECO:0000313" key="5">
    <source>
        <dbReference type="Proteomes" id="UP000027002"/>
    </source>
</evidence>
<protein>
    <submittedName>
        <fullName evidence="3">Uncharacterized protein</fullName>
    </submittedName>
</protein>
<keyword evidence="5" id="KW-1185">Reference proteome</keyword>
<sequence length="202" mass="22831">MRILRLLAASALVAAVPYPSSNLKRVPEGNEVIDLQLQADEKFRCNMCSRVQKIYVTSPVDTICTGEFCGGDEEHAFVRCRRGTQHRDNGKPARVYDIQGTVGNSTNKKFCQQFYNHLSAKCNQGHDLASDPDAVHLKCTEVYRDEYPLKFSAFLELRAWDDETDRCVARGWRAGFKGTDVNWLGARGCHEPDEEKKEEARG</sequence>
<dbReference type="RefSeq" id="XP_042996781.1">
    <property type="nucleotide sequence ID" value="XM_043140847.1"/>
</dbReference>
<dbReference type="Proteomes" id="UP000027002">
    <property type="component" value="Chromosome 3"/>
</dbReference>
<organism evidence="3 6">
    <name type="scientific">Ustilaginoidea virens</name>
    <name type="common">Rice false smut fungus</name>
    <name type="synonym">Villosiclava virens</name>
    <dbReference type="NCBI Taxonomy" id="1159556"/>
    <lineage>
        <taxon>Eukaryota</taxon>
        <taxon>Fungi</taxon>
        <taxon>Dikarya</taxon>
        <taxon>Ascomycota</taxon>
        <taxon>Pezizomycotina</taxon>
        <taxon>Sordariomycetes</taxon>
        <taxon>Hypocreomycetidae</taxon>
        <taxon>Hypocreales</taxon>
        <taxon>Clavicipitaceae</taxon>
        <taxon>Ustilaginoidea</taxon>
    </lineage>
</organism>
<evidence type="ECO:0000313" key="2">
    <source>
        <dbReference type="EMBL" id="ARS01305.1"/>
    </source>
</evidence>
<keyword evidence="1" id="KW-0732">Signal</keyword>
<evidence type="ECO:0000256" key="1">
    <source>
        <dbReference type="SAM" id="SignalP"/>
    </source>
</evidence>
<dbReference type="EMBL" id="CP072755">
    <property type="protein sequence ID" value="QUC19108.1"/>
    <property type="molecule type" value="Genomic_DNA"/>
</dbReference>
<dbReference type="EMBL" id="BBTG02000086">
    <property type="protein sequence ID" value="GAO20043.1"/>
    <property type="molecule type" value="Genomic_DNA"/>
</dbReference>
<reference evidence="2" key="3">
    <citation type="submission" date="2017-02" db="EMBL/GenBank/DDBJ databases">
        <title>PCR markers derived from comparative genomics for detection and identification of the rice pathogen Ustilaginoidea virens in plant tissues.</title>
        <authorList>
            <person name="Tang J."/>
            <person name="Zheng L."/>
            <person name="Jia Q."/>
            <person name="Liu H."/>
            <person name="Hsiang T."/>
            <person name="Huang J."/>
        </authorList>
    </citation>
    <scope>NUCLEOTIDE SEQUENCE</scope>
    <source>
        <strain evidence="2">HWD-2</strain>
    </source>
</reference>
<dbReference type="KEGG" id="uvi:66064127"/>
<evidence type="ECO:0000313" key="4">
    <source>
        <dbReference type="EMBL" id="QUC19108.1"/>
    </source>
</evidence>
<dbReference type="EMBL" id="KY617810">
    <property type="protein sequence ID" value="ARS01305.1"/>
    <property type="molecule type" value="Genomic_DNA"/>
</dbReference>
<reference evidence="6" key="2">
    <citation type="journal article" date="2016" name="Genome Announc.">
        <title>Genome sequence of Ustilaginoidea virens IPU010, a rice pathogenic fungus causing false smut.</title>
        <authorList>
            <person name="Kumagai T."/>
            <person name="Ishii T."/>
            <person name="Terai G."/>
            <person name="Umemura M."/>
            <person name="Machida M."/>
            <person name="Asai K."/>
        </authorList>
    </citation>
    <scope>NUCLEOTIDE SEQUENCE [LARGE SCALE GENOMIC DNA]</scope>
    <source>
        <strain evidence="6">IPU010</strain>
    </source>
</reference>
<dbReference type="HOGENOM" id="CLU_1355565_0_0_1"/>
<accession>A0A063BT55</accession>
<evidence type="ECO:0000313" key="3">
    <source>
        <dbReference type="EMBL" id="GAO20043.1"/>
    </source>
</evidence>
<gene>
    <name evidence="4" type="ORF">UV8b_03349</name>
    <name evidence="3" type="ORF">UVI_02063300</name>
</gene>
<dbReference type="AlphaFoldDB" id="A0A063BT55"/>